<evidence type="ECO:0000256" key="4">
    <source>
        <dbReference type="ARBA" id="ARBA00023235"/>
    </source>
</evidence>
<feature type="chain" id="PRO_5016925431" description="peptidylprolyl isomerase" evidence="5">
    <location>
        <begin position="25"/>
        <end position="313"/>
    </location>
</feature>
<evidence type="ECO:0000313" key="7">
    <source>
        <dbReference type="EMBL" id="RCK61419.1"/>
    </source>
</evidence>
<evidence type="ECO:0000256" key="2">
    <source>
        <dbReference type="ARBA" id="ARBA00013194"/>
    </source>
</evidence>
<name>A0A367Y6Z3_9MICO</name>
<evidence type="ECO:0000256" key="5">
    <source>
        <dbReference type="SAM" id="SignalP"/>
    </source>
</evidence>
<organism evidence="7 8">
    <name type="scientific">Microbacterium sorbitolivorans</name>
    <dbReference type="NCBI Taxonomy" id="1867410"/>
    <lineage>
        <taxon>Bacteria</taxon>
        <taxon>Bacillati</taxon>
        <taxon>Actinomycetota</taxon>
        <taxon>Actinomycetes</taxon>
        <taxon>Micrococcales</taxon>
        <taxon>Microbacteriaceae</taxon>
        <taxon>Microbacterium</taxon>
    </lineage>
</organism>
<dbReference type="PROSITE" id="PS51257">
    <property type="entry name" value="PROKAR_LIPOPROTEIN"/>
    <property type="match status" value="1"/>
</dbReference>
<dbReference type="AlphaFoldDB" id="A0A367Y6Z3"/>
<proteinExistence type="predicted"/>
<dbReference type="InterPro" id="IPR001179">
    <property type="entry name" value="PPIase_FKBP_dom"/>
</dbReference>
<dbReference type="GO" id="GO:0003755">
    <property type="term" value="F:peptidyl-prolyl cis-trans isomerase activity"/>
    <property type="evidence" value="ECO:0007669"/>
    <property type="project" value="UniProtKB-KW"/>
</dbReference>
<gene>
    <name evidence="7" type="ORF">DTO57_01890</name>
</gene>
<feature type="signal peptide" evidence="5">
    <location>
        <begin position="1"/>
        <end position="24"/>
    </location>
</feature>
<dbReference type="Gene3D" id="3.10.50.40">
    <property type="match status" value="1"/>
</dbReference>
<evidence type="ECO:0000256" key="3">
    <source>
        <dbReference type="ARBA" id="ARBA00023110"/>
    </source>
</evidence>
<feature type="domain" description="PPIase FKBP-type" evidence="6">
    <location>
        <begin position="233"/>
        <end position="295"/>
    </location>
</feature>
<comment type="catalytic activity">
    <reaction evidence="1">
        <text>[protein]-peptidylproline (omega=180) = [protein]-peptidylproline (omega=0)</text>
        <dbReference type="Rhea" id="RHEA:16237"/>
        <dbReference type="Rhea" id="RHEA-COMP:10747"/>
        <dbReference type="Rhea" id="RHEA-COMP:10748"/>
        <dbReference type="ChEBI" id="CHEBI:83833"/>
        <dbReference type="ChEBI" id="CHEBI:83834"/>
        <dbReference type="EC" id="5.2.1.8"/>
    </reaction>
</comment>
<keyword evidence="5" id="KW-0732">Signal</keyword>
<keyword evidence="3" id="KW-0697">Rotamase</keyword>
<comment type="caution">
    <text evidence="7">The sequence shown here is derived from an EMBL/GenBank/DDBJ whole genome shotgun (WGS) entry which is preliminary data.</text>
</comment>
<accession>A0A367Y6Z3</accession>
<dbReference type="OrthoDB" id="25996at2"/>
<keyword evidence="4" id="KW-0413">Isomerase</keyword>
<dbReference type="EMBL" id="QORO01000001">
    <property type="protein sequence ID" value="RCK61419.1"/>
    <property type="molecule type" value="Genomic_DNA"/>
</dbReference>
<sequence length="313" mass="31673">MRKTTSAVTVLGLTALALAGCAQAQDPETSTACGRADGASSALSSVSVEGDFLTETPTIEAPASFHSTGVQYHDQVEGNGAVVTSDEQPVVLSVDFVNPATQESVALSPVPAMTISAWQDMLPGLGDALQCAAEGSRVIAALGETGINEDFGAQLPSYIATDGSDFDLGNVITVIDVDRVYLASADGSLVYNAGGGMPSVVRNDDGVPGITIPNSKAPTSQKTETLIKGDGDEIADGDTVTVHYTSVNWETSSVSSSTWDSGTPTSATLDELPDGFADALKGATVGSQVVTVVPGDSGAATVSVIDVLGVDAQ</sequence>
<evidence type="ECO:0000313" key="8">
    <source>
        <dbReference type="Proteomes" id="UP000253508"/>
    </source>
</evidence>
<dbReference type="Proteomes" id="UP000253508">
    <property type="component" value="Unassembled WGS sequence"/>
</dbReference>
<dbReference type="InterPro" id="IPR046357">
    <property type="entry name" value="PPIase_dom_sf"/>
</dbReference>
<dbReference type="SUPFAM" id="SSF54534">
    <property type="entry name" value="FKBP-like"/>
    <property type="match status" value="1"/>
</dbReference>
<dbReference type="RefSeq" id="WP_114116525.1">
    <property type="nucleotide sequence ID" value="NZ_BMHU01000001.1"/>
</dbReference>
<keyword evidence="8" id="KW-1185">Reference proteome</keyword>
<evidence type="ECO:0000259" key="6">
    <source>
        <dbReference type="Pfam" id="PF00254"/>
    </source>
</evidence>
<reference evidence="7 8" key="1">
    <citation type="submission" date="2018-07" db="EMBL/GenBank/DDBJ databases">
        <title>Microbacterium endoborsara sp. nov., a novel actinobacterium isolated from Borszczowia aralocaspica.</title>
        <authorList>
            <person name="An D."/>
        </authorList>
    </citation>
    <scope>NUCLEOTIDE SEQUENCE [LARGE SCALE GENOMIC DNA]</scope>
    <source>
        <strain evidence="7 8">C1.15228</strain>
    </source>
</reference>
<dbReference type="Pfam" id="PF00254">
    <property type="entry name" value="FKBP_C"/>
    <property type="match status" value="1"/>
</dbReference>
<protein>
    <recommendedName>
        <fullName evidence="2">peptidylprolyl isomerase</fullName>
        <ecNumber evidence="2">5.2.1.8</ecNumber>
    </recommendedName>
</protein>
<dbReference type="EC" id="5.2.1.8" evidence="2"/>
<evidence type="ECO:0000256" key="1">
    <source>
        <dbReference type="ARBA" id="ARBA00000971"/>
    </source>
</evidence>